<reference evidence="1 2" key="1">
    <citation type="submission" date="2018-09" db="EMBL/GenBank/DDBJ databases">
        <title>Isolation, diversity and antifungal activity of actinobacteria from wheat.</title>
        <authorList>
            <person name="Han C."/>
        </authorList>
    </citation>
    <scope>NUCLEOTIDE SEQUENCE [LARGE SCALE GENOMIC DNA]</scope>
    <source>
        <strain evidence="1 2">NEAU-YY265</strain>
    </source>
</reference>
<organism evidence="1 2">
    <name type="scientific">Jiangella rhizosphaerae</name>
    <dbReference type="NCBI Taxonomy" id="2293569"/>
    <lineage>
        <taxon>Bacteria</taxon>
        <taxon>Bacillati</taxon>
        <taxon>Actinomycetota</taxon>
        <taxon>Actinomycetes</taxon>
        <taxon>Jiangellales</taxon>
        <taxon>Jiangellaceae</taxon>
        <taxon>Jiangella</taxon>
    </lineage>
</organism>
<name>A0A418KHM4_9ACTN</name>
<sequence length="49" mass="4949">MQPGAVLVVSGPLGPWAGGPPPRDPSAAAPYPVVVAAPVADRRPYAVSW</sequence>
<proteinExistence type="predicted"/>
<dbReference type="EMBL" id="QUAL01000418">
    <property type="protein sequence ID" value="RIQ11655.1"/>
    <property type="molecule type" value="Genomic_DNA"/>
</dbReference>
<keyword evidence="2" id="KW-1185">Reference proteome</keyword>
<evidence type="ECO:0000313" key="1">
    <source>
        <dbReference type="EMBL" id="RIQ11655.1"/>
    </source>
</evidence>
<dbReference type="Proteomes" id="UP000284057">
    <property type="component" value="Unassembled WGS sequence"/>
</dbReference>
<comment type="caution">
    <text evidence="1">The sequence shown here is derived from an EMBL/GenBank/DDBJ whole genome shotgun (WGS) entry which is preliminary data.</text>
</comment>
<evidence type="ECO:0000313" key="2">
    <source>
        <dbReference type="Proteomes" id="UP000284057"/>
    </source>
</evidence>
<dbReference type="AlphaFoldDB" id="A0A418KHM4"/>
<protein>
    <submittedName>
        <fullName evidence="1">DUF2066 domain-containing protein</fullName>
    </submittedName>
</protein>
<feature type="non-terminal residue" evidence="1">
    <location>
        <position position="49"/>
    </location>
</feature>
<accession>A0A418KHM4</accession>
<gene>
    <name evidence="1" type="ORF">DY240_28265</name>
</gene>